<feature type="domain" description="Acyltransferase 3" evidence="2">
    <location>
        <begin position="4"/>
        <end position="340"/>
    </location>
</feature>
<accession>A0ABN2S2U6</accession>
<keyword evidence="1" id="KW-0472">Membrane</keyword>
<gene>
    <name evidence="3" type="ORF">GCM10009817_20010</name>
</gene>
<evidence type="ECO:0000259" key="2">
    <source>
        <dbReference type="Pfam" id="PF01757"/>
    </source>
</evidence>
<feature type="transmembrane region" description="Helical" evidence="1">
    <location>
        <begin position="79"/>
        <end position="97"/>
    </location>
</feature>
<keyword evidence="3" id="KW-0012">Acyltransferase</keyword>
<proteinExistence type="predicted"/>
<keyword evidence="3" id="KW-0808">Transferase</keyword>
<feature type="transmembrane region" description="Helical" evidence="1">
    <location>
        <begin position="224"/>
        <end position="242"/>
    </location>
</feature>
<comment type="caution">
    <text evidence="3">The sequence shown here is derived from an EMBL/GenBank/DDBJ whole genome shotgun (WGS) entry which is preliminary data.</text>
</comment>
<organism evidence="3 4">
    <name type="scientific">Terrabacter lapilli</name>
    <dbReference type="NCBI Taxonomy" id="436231"/>
    <lineage>
        <taxon>Bacteria</taxon>
        <taxon>Bacillati</taxon>
        <taxon>Actinomycetota</taxon>
        <taxon>Actinomycetes</taxon>
        <taxon>Micrococcales</taxon>
        <taxon>Intrasporangiaceae</taxon>
        <taxon>Terrabacter</taxon>
    </lineage>
</organism>
<feature type="transmembrane region" description="Helical" evidence="1">
    <location>
        <begin position="125"/>
        <end position="144"/>
    </location>
</feature>
<name>A0ABN2S2U6_9MICO</name>
<feature type="transmembrane region" description="Helical" evidence="1">
    <location>
        <begin position="38"/>
        <end position="58"/>
    </location>
</feature>
<evidence type="ECO:0000313" key="4">
    <source>
        <dbReference type="Proteomes" id="UP001500013"/>
    </source>
</evidence>
<feature type="transmembrane region" description="Helical" evidence="1">
    <location>
        <begin position="254"/>
        <end position="275"/>
    </location>
</feature>
<evidence type="ECO:0000256" key="1">
    <source>
        <dbReference type="SAM" id="Phobius"/>
    </source>
</evidence>
<dbReference type="PANTHER" id="PTHR36927">
    <property type="entry name" value="BLR4337 PROTEIN"/>
    <property type="match status" value="1"/>
</dbReference>
<protein>
    <submittedName>
        <fullName evidence="3">Acyltransferase</fullName>
    </submittedName>
</protein>
<dbReference type="Pfam" id="PF01757">
    <property type="entry name" value="Acyl_transf_3"/>
    <property type="match status" value="1"/>
</dbReference>
<dbReference type="EMBL" id="BAAAPU010000007">
    <property type="protein sequence ID" value="GAA1979392.1"/>
    <property type="molecule type" value="Genomic_DNA"/>
</dbReference>
<feature type="transmembrane region" description="Helical" evidence="1">
    <location>
        <begin position="183"/>
        <end position="203"/>
    </location>
</feature>
<dbReference type="InterPro" id="IPR050623">
    <property type="entry name" value="Glucan_succinyl_AcylTrfase"/>
</dbReference>
<feature type="transmembrane region" description="Helical" evidence="1">
    <location>
        <begin position="296"/>
        <end position="317"/>
    </location>
</feature>
<keyword evidence="4" id="KW-1185">Reference proteome</keyword>
<keyword evidence="1" id="KW-1133">Transmembrane helix</keyword>
<dbReference type="Proteomes" id="UP001500013">
    <property type="component" value="Unassembled WGS sequence"/>
</dbReference>
<dbReference type="PANTHER" id="PTHR36927:SF4">
    <property type="entry name" value="BLR5718 PROTEIN"/>
    <property type="match status" value="1"/>
</dbReference>
<feature type="transmembrane region" description="Helical" evidence="1">
    <location>
        <begin position="323"/>
        <end position="343"/>
    </location>
</feature>
<keyword evidence="1" id="KW-0812">Transmembrane</keyword>
<feature type="transmembrane region" description="Helical" evidence="1">
    <location>
        <begin position="156"/>
        <end position="177"/>
    </location>
</feature>
<dbReference type="InterPro" id="IPR002656">
    <property type="entry name" value="Acyl_transf_3_dom"/>
</dbReference>
<sequence>MLVSGVIVAHTTMAWTHVGNWVFEEPLVREPLLSVLTLVTAIVSLFGMPLFFLVAGYFTPKSLSRKGFGRFVGDRAVRLLVPMLAYVLLLSAPIEFVDPENAGWTGGFREFVPHVLWPPAPGPTWFLGVLFVFSVGYGVLRAAVPARAEPRSVPGFGRLVLLAVVVAVAAFPIMTVAPLGQEVWRLAVAQSPAWLAGFALGVAARERGWLPLEPSLGRRIRWTAWSALAAGVGVFVLATATGMDLRLLLGGGSWQSAVIAVIEGLLVVFASLWVVDLFGRRFDAHGPRGRALSRAAYGAFLVHQGVLVALVLASHRLGWPPEVSYAAVTALGVAVSFVLGHLLTRVPGIRKVV</sequence>
<dbReference type="GO" id="GO:0016746">
    <property type="term" value="F:acyltransferase activity"/>
    <property type="evidence" value="ECO:0007669"/>
    <property type="project" value="UniProtKB-KW"/>
</dbReference>
<reference evidence="3 4" key="1">
    <citation type="journal article" date="2019" name="Int. J. Syst. Evol. Microbiol.">
        <title>The Global Catalogue of Microorganisms (GCM) 10K type strain sequencing project: providing services to taxonomists for standard genome sequencing and annotation.</title>
        <authorList>
            <consortium name="The Broad Institute Genomics Platform"/>
            <consortium name="The Broad Institute Genome Sequencing Center for Infectious Disease"/>
            <person name="Wu L."/>
            <person name="Ma J."/>
        </authorList>
    </citation>
    <scope>NUCLEOTIDE SEQUENCE [LARGE SCALE GENOMIC DNA]</scope>
    <source>
        <strain evidence="3 4">JCM 15628</strain>
    </source>
</reference>
<evidence type="ECO:0000313" key="3">
    <source>
        <dbReference type="EMBL" id="GAA1979392.1"/>
    </source>
</evidence>